<protein>
    <submittedName>
        <fullName evidence="4">NTE family protein</fullName>
    </submittedName>
</protein>
<dbReference type="InterPro" id="IPR002641">
    <property type="entry name" value="PNPLA_dom"/>
</dbReference>
<keyword evidence="2" id="KW-0378">Hydrolase</keyword>
<keyword evidence="5" id="KW-1185">Reference proteome</keyword>
<feature type="active site" description="Nucleophile" evidence="2">
    <location>
        <position position="38"/>
    </location>
</feature>
<feature type="short sequence motif" description="GXGXXG" evidence="2">
    <location>
        <begin position="9"/>
        <end position="14"/>
    </location>
</feature>
<evidence type="ECO:0000313" key="5">
    <source>
        <dbReference type="Proteomes" id="UP001519272"/>
    </source>
</evidence>
<evidence type="ECO:0000256" key="2">
    <source>
        <dbReference type="PROSITE-ProRule" id="PRU01161"/>
    </source>
</evidence>
<feature type="short sequence motif" description="GXSXG" evidence="2">
    <location>
        <begin position="36"/>
        <end position="40"/>
    </location>
</feature>
<dbReference type="PROSITE" id="PS51635">
    <property type="entry name" value="PNPLA"/>
    <property type="match status" value="1"/>
</dbReference>
<dbReference type="Pfam" id="PF01734">
    <property type="entry name" value="Patatin"/>
    <property type="match status" value="1"/>
</dbReference>
<dbReference type="Proteomes" id="UP001519272">
    <property type="component" value="Unassembled WGS sequence"/>
</dbReference>
<accession>A0ABS4FVR0</accession>
<feature type="active site" description="Proton acceptor" evidence="2">
    <location>
        <position position="193"/>
    </location>
</feature>
<evidence type="ECO:0000313" key="4">
    <source>
        <dbReference type="EMBL" id="MBP1906609.1"/>
    </source>
</evidence>
<name>A0ABS4FVR0_9BACL</name>
<feature type="short sequence motif" description="DGA/G" evidence="2">
    <location>
        <begin position="193"/>
        <end position="195"/>
    </location>
</feature>
<comment type="caution">
    <text evidence="4">The sequence shown here is derived from an EMBL/GenBank/DDBJ whole genome shotgun (WGS) entry which is preliminary data.</text>
</comment>
<dbReference type="PANTHER" id="PTHR46394">
    <property type="entry name" value="ANNEXIN"/>
    <property type="match status" value="1"/>
</dbReference>
<dbReference type="InterPro" id="IPR052580">
    <property type="entry name" value="Lipid_Hydrolase"/>
</dbReference>
<evidence type="ECO:0000259" key="3">
    <source>
        <dbReference type="PROSITE" id="PS51635"/>
    </source>
</evidence>
<dbReference type="PANTHER" id="PTHR46394:SF1">
    <property type="entry name" value="PNPLA DOMAIN-CONTAINING PROTEIN"/>
    <property type="match status" value="1"/>
</dbReference>
<dbReference type="Gene3D" id="3.40.1090.10">
    <property type="entry name" value="Cytosolic phospholipase A2 catalytic domain"/>
    <property type="match status" value="2"/>
</dbReference>
<dbReference type="CDD" id="cd07207">
    <property type="entry name" value="Pat_ExoU_VipD_like"/>
    <property type="match status" value="1"/>
</dbReference>
<gene>
    <name evidence="4" type="ORF">J2Z32_003273</name>
</gene>
<organism evidence="4 5">
    <name type="scientific">Paenibacillus turicensis</name>
    <dbReference type="NCBI Taxonomy" id="160487"/>
    <lineage>
        <taxon>Bacteria</taxon>
        <taxon>Bacillati</taxon>
        <taxon>Bacillota</taxon>
        <taxon>Bacilli</taxon>
        <taxon>Bacillales</taxon>
        <taxon>Paenibacillaceae</taxon>
        <taxon>Paenibacillus</taxon>
    </lineage>
</organism>
<dbReference type="EMBL" id="JAGGKG010000017">
    <property type="protein sequence ID" value="MBP1906609.1"/>
    <property type="molecule type" value="Genomic_DNA"/>
</dbReference>
<reference evidence="4 5" key="1">
    <citation type="submission" date="2021-03" db="EMBL/GenBank/DDBJ databases">
        <title>Genomic Encyclopedia of Type Strains, Phase IV (KMG-IV): sequencing the most valuable type-strain genomes for metagenomic binning, comparative biology and taxonomic classification.</title>
        <authorList>
            <person name="Goeker M."/>
        </authorList>
    </citation>
    <scope>NUCLEOTIDE SEQUENCE [LARGE SCALE GENOMIC DNA]</scope>
    <source>
        <strain evidence="4 5">DSM 14349</strain>
    </source>
</reference>
<keyword evidence="2" id="KW-0442">Lipid degradation</keyword>
<keyword evidence="1 2" id="KW-0443">Lipid metabolism</keyword>
<proteinExistence type="predicted"/>
<dbReference type="SUPFAM" id="SSF52151">
    <property type="entry name" value="FabD/lysophospholipase-like"/>
    <property type="match status" value="1"/>
</dbReference>
<evidence type="ECO:0000256" key="1">
    <source>
        <dbReference type="ARBA" id="ARBA00023098"/>
    </source>
</evidence>
<dbReference type="InterPro" id="IPR016035">
    <property type="entry name" value="Acyl_Trfase/lysoPLipase"/>
</dbReference>
<feature type="domain" description="PNPLA" evidence="3">
    <location>
        <begin position="5"/>
        <end position="206"/>
    </location>
</feature>
<dbReference type="RefSeq" id="WP_210090210.1">
    <property type="nucleotide sequence ID" value="NZ_JAGGKG010000017.1"/>
</dbReference>
<sequence length="323" mass="36219">MLINGVFEGGGVKGISLAGAVHSAEKFGFEFHRVAGTSSGSIVAALIAAGYNAEEMKEIILTTSFTTFLKRAPIFNTSVIGPALRVLLKSGLYSGEALEEWIRQTLKAKGIRTFGDLEKGKLRIIASDITNGRILVLPDDLKRFGMNTETFEVARAVRMSCSIPYFFDPVRLRLPLKYTKGKSFSSQFLYVVDGGLLSNFPLWLFDQDGDIKGAGKPIPTVGFQMVGKNANQPHIIKGPFSMLQAIVETMLSAHDERYIEQYNRYRTIKIPTLGVSTTQFDIDQEESLLLYESGIIAGENFFEEWNTKFYEEQFMKYQKERRK</sequence>